<accession>A0A4R5D765</accession>
<gene>
    <name evidence="3" type="ORF">E0F91_00160</name>
</gene>
<sequence length="468" mass="53989">MKTKLLLLSLLTSVFATQIQAQDRTSVNAMNAEISDNLDLRAVASIFGESRDLQDFERRLNDPKLQISNLDLNNDNEVDYLRVIETVENRTHLIIVQSVIDQDVYQDVATIDVEKDRNNKIHVQVVGDVFMYGENYIYEPVYYSTPIIYASFWSPNYRPYYSTWNWGYYPSYYYAWNPFPVFRYRNNININLNINNNYNYVNYRRSNRAVVLYNSRRSNGYERQNPNYSFSRRNANVANRYELDQRRVSRNDNGYSNRRATASRDNALNRTSTSRGVVSQRSASARDYSQNRTNSSTQATPQRGNSQREYAQNRTNPSAQTAPQRGNSQREYAQNRTNPSAQTAPQRGNSQREYAQNRTNSSAQAAPQRGNSQREYAQNRTNPSAQAAPQRGNSQREYSQNRTNPSAQAALQKGNSQRDYSQNRTSPSRQAAPQRAESQNRGNSSRESAPQRTESQRGNSSRNNDRRS</sequence>
<comment type="caution">
    <text evidence="3">The sequence shown here is derived from an EMBL/GenBank/DDBJ whole genome shotgun (WGS) entry which is preliminary data.</text>
</comment>
<dbReference type="RefSeq" id="WP_132064371.1">
    <property type="nucleotide sequence ID" value="NZ_SMFN01000001.1"/>
</dbReference>
<reference evidence="3 4" key="1">
    <citation type="submission" date="2019-03" db="EMBL/GenBank/DDBJ databases">
        <title>Flavobacterium LB-D12 sp. nov., isolated from arctic soil.</title>
        <authorList>
            <person name="Chaudhary D.K."/>
        </authorList>
    </citation>
    <scope>NUCLEOTIDE SEQUENCE [LARGE SCALE GENOMIC DNA]</scope>
    <source>
        <strain evidence="3 4">LB-D12</strain>
    </source>
</reference>
<evidence type="ECO:0000256" key="1">
    <source>
        <dbReference type="SAM" id="MobiDB-lite"/>
    </source>
</evidence>
<protein>
    <recommendedName>
        <fullName evidence="5">DUF3300 domain-containing protein</fullName>
    </recommendedName>
</protein>
<dbReference type="OrthoDB" id="939585at2"/>
<evidence type="ECO:0000313" key="4">
    <source>
        <dbReference type="Proteomes" id="UP000294644"/>
    </source>
</evidence>
<evidence type="ECO:0000313" key="3">
    <source>
        <dbReference type="EMBL" id="TDE07541.1"/>
    </source>
</evidence>
<feature type="chain" id="PRO_5020846052" description="DUF3300 domain-containing protein" evidence="2">
    <location>
        <begin position="22"/>
        <end position="468"/>
    </location>
</feature>
<organism evidence="3 4">
    <name type="scientific">Flavobacterium sandaracinum</name>
    <dbReference type="NCBI Taxonomy" id="2541733"/>
    <lineage>
        <taxon>Bacteria</taxon>
        <taxon>Pseudomonadati</taxon>
        <taxon>Bacteroidota</taxon>
        <taxon>Flavobacteriia</taxon>
        <taxon>Flavobacteriales</taxon>
        <taxon>Flavobacteriaceae</taxon>
        <taxon>Flavobacterium</taxon>
    </lineage>
</organism>
<name>A0A4R5D765_9FLAO</name>
<feature type="signal peptide" evidence="2">
    <location>
        <begin position="1"/>
        <end position="21"/>
    </location>
</feature>
<feature type="compositionally biased region" description="Polar residues" evidence="1">
    <location>
        <begin position="251"/>
        <end position="458"/>
    </location>
</feature>
<dbReference type="EMBL" id="SMFN01000001">
    <property type="protein sequence ID" value="TDE07541.1"/>
    <property type="molecule type" value="Genomic_DNA"/>
</dbReference>
<keyword evidence="2" id="KW-0732">Signal</keyword>
<evidence type="ECO:0008006" key="5">
    <source>
        <dbReference type="Google" id="ProtNLM"/>
    </source>
</evidence>
<keyword evidence="4" id="KW-1185">Reference proteome</keyword>
<dbReference type="Proteomes" id="UP000294644">
    <property type="component" value="Unassembled WGS sequence"/>
</dbReference>
<evidence type="ECO:0000256" key="2">
    <source>
        <dbReference type="SAM" id="SignalP"/>
    </source>
</evidence>
<proteinExistence type="predicted"/>
<feature type="region of interest" description="Disordered" evidence="1">
    <location>
        <begin position="243"/>
        <end position="468"/>
    </location>
</feature>
<dbReference type="AlphaFoldDB" id="A0A4R5D765"/>